<accession>H8KUW9</accession>
<dbReference type="HOGENOM" id="CLU_098561_1_0_10"/>
<evidence type="ECO:0008006" key="4">
    <source>
        <dbReference type="Google" id="ProtNLM"/>
    </source>
</evidence>
<feature type="transmembrane region" description="Helical" evidence="1">
    <location>
        <begin position="143"/>
        <end position="162"/>
    </location>
</feature>
<dbReference type="KEGG" id="scn:Solca_2635"/>
<dbReference type="InterPro" id="IPR025495">
    <property type="entry name" value="DUF4386"/>
</dbReference>
<evidence type="ECO:0000313" key="2">
    <source>
        <dbReference type="EMBL" id="AFD07669.1"/>
    </source>
</evidence>
<dbReference type="AlphaFoldDB" id="H8KUW9"/>
<keyword evidence="1" id="KW-1133">Transmembrane helix</keyword>
<reference evidence="2" key="1">
    <citation type="submission" date="2012-02" db="EMBL/GenBank/DDBJ databases">
        <title>The complete genome of Solitalea canadensis DSM 3403.</title>
        <authorList>
            <consortium name="US DOE Joint Genome Institute (JGI-PGF)"/>
            <person name="Lucas S."/>
            <person name="Copeland A."/>
            <person name="Lapidus A."/>
            <person name="Glavina del Rio T."/>
            <person name="Dalin E."/>
            <person name="Tice H."/>
            <person name="Bruce D."/>
            <person name="Goodwin L."/>
            <person name="Pitluck S."/>
            <person name="Peters L."/>
            <person name="Ovchinnikova G."/>
            <person name="Lu M."/>
            <person name="Kyrpides N."/>
            <person name="Mavromatis K."/>
            <person name="Ivanova N."/>
            <person name="Brettin T."/>
            <person name="Detter J.C."/>
            <person name="Han C."/>
            <person name="Larimer F."/>
            <person name="Land M."/>
            <person name="Hauser L."/>
            <person name="Markowitz V."/>
            <person name="Cheng J.-F."/>
            <person name="Hugenholtz P."/>
            <person name="Woyke T."/>
            <person name="Wu D."/>
            <person name="Spring S."/>
            <person name="Schroeder M."/>
            <person name="Kopitz M."/>
            <person name="Brambilla E."/>
            <person name="Klenk H.-P."/>
            <person name="Eisen J.A."/>
        </authorList>
    </citation>
    <scope>NUCLEOTIDE SEQUENCE</scope>
    <source>
        <strain evidence="2">DSM 3403</strain>
    </source>
</reference>
<feature type="transmembrane region" description="Helical" evidence="1">
    <location>
        <begin position="198"/>
        <end position="221"/>
    </location>
</feature>
<dbReference type="OrthoDB" id="1160166at2"/>
<keyword evidence="1" id="KW-0812">Transmembrane</keyword>
<dbReference type="Proteomes" id="UP000007590">
    <property type="component" value="Chromosome"/>
</dbReference>
<feature type="transmembrane region" description="Helical" evidence="1">
    <location>
        <begin position="12"/>
        <end position="31"/>
    </location>
</feature>
<dbReference type="RefSeq" id="WP_014680896.1">
    <property type="nucleotide sequence ID" value="NC_017770.1"/>
</dbReference>
<dbReference type="EMBL" id="CP003349">
    <property type="protein sequence ID" value="AFD07669.1"/>
    <property type="molecule type" value="Genomic_DNA"/>
</dbReference>
<sequence length="240" mass="26754">MESKNKIARIAGLLYLIVVLAGIFSLMYVPSKVIVWNDPSATYTNILNSESLFRLGIVAGVICYTAFLVLPLVLYKLLSSVNKTYAVAMVVLAIISVPLSLVNLLNKVNILTLIRRADYMKVFDTSKIQAEVLLYLDFYNNGLKITSIFWGLWLLPFGYLVFKSGFLPKIIGILLMVGCFGYLINFLGGFLFQHYKDLGISTFISLPATIGEIGICFWLLIIGIKHKKEPQVSVNSLPTL</sequence>
<feature type="transmembrane region" description="Helical" evidence="1">
    <location>
        <begin position="85"/>
        <end position="105"/>
    </location>
</feature>
<evidence type="ECO:0000313" key="3">
    <source>
        <dbReference type="Proteomes" id="UP000007590"/>
    </source>
</evidence>
<name>H8KUW9_SOLCM</name>
<dbReference type="Pfam" id="PF14329">
    <property type="entry name" value="DUF4386"/>
    <property type="match status" value="1"/>
</dbReference>
<evidence type="ECO:0000256" key="1">
    <source>
        <dbReference type="SAM" id="Phobius"/>
    </source>
</evidence>
<proteinExistence type="predicted"/>
<dbReference type="eggNOG" id="ENOG502ZF5I">
    <property type="taxonomic scope" value="Bacteria"/>
</dbReference>
<keyword evidence="3" id="KW-1185">Reference proteome</keyword>
<feature type="transmembrane region" description="Helical" evidence="1">
    <location>
        <begin position="171"/>
        <end position="192"/>
    </location>
</feature>
<organism evidence="2 3">
    <name type="scientific">Solitalea canadensis (strain ATCC 29591 / DSM 3403 / JCM 21819 / LMG 8368 / NBRC 15130 / NCIMB 12057 / USAM 9D)</name>
    <name type="common">Flexibacter canadensis</name>
    <dbReference type="NCBI Taxonomy" id="929556"/>
    <lineage>
        <taxon>Bacteria</taxon>
        <taxon>Pseudomonadati</taxon>
        <taxon>Bacteroidota</taxon>
        <taxon>Sphingobacteriia</taxon>
        <taxon>Sphingobacteriales</taxon>
        <taxon>Sphingobacteriaceae</taxon>
        <taxon>Solitalea</taxon>
    </lineage>
</organism>
<protein>
    <recommendedName>
        <fullName evidence="4">DUF4386 domain-containing protein</fullName>
    </recommendedName>
</protein>
<gene>
    <name evidence="2" type="ordered locus">Solca_2635</name>
</gene>
<feature type="transmembrane region" description="Helical" evidence="1">
    <location>
        <begin position="51"/>
        <end position="73"/>
    </location>
</feature>
<keyword evidence="1" id="KW-0472">Membrane</keyword>
<dbReference type="STRING" id="929556.Solca_2635"/>